<evidence type="ECO:0000313" key="1">
    <source>
        <dbReference type="EMBL" id="KAF6744323.1"/>
    </source>
</evidence>
<accession>A0A8H6HED9</accession>
<organism evidence="1 2">
    <name type="scientific">Ephemerocybe angulata</name>
    <dbReference type="NCBI Taxonomy" id="980116"/>
    <lineage>
        <taxon>Eukaryota</taxon>
        <taxon>Fungi</taxon>
        <taxon>Dikarya</taxon>
        <taxon>Basidiomycota</taxon>
        <taxon>Agaricomycotina</taxon>
        <taxon>Agaricomycetes</taxon>
        <taxon>Agaricomycetidae</taxon>
        <taxon>Agaricales</taxon>
        <taxon>Agaricineae</taxon>
        <taxon>Psathyrellaceae</taxon>
        <taxon>Ephemerocybe</taxon>
    </lineage>
</organism>
<keyword evidence="2" id="KW-1185">Reference proteome</keyword>
<dbReference type="EMBL" id="JACGCI010000124">
    <property type="protein sequence ID" value="KAF6744323.1"/>
    <property type="molecule type" value="Genomic_DNA"/>
</dbReference>
<comment type="caution">
    <text evidence="1">The sequence shown here is derived from an EMBL/GenBank/DDBJ whole genome shotgun (WGS) entry which is preliminary data.</text>
</comment>
<evidence type="ECO:0000313" key="2">
    <source>
        <dbReference type="Proteomes" id="UP000521943"/>
    </source>
</evidence>
<reference evidence="1 2" key="1">
    <citation type="submission" date="2020-07" db="EMBL/GenBank/DDBJ databases">
        <title>Comparative genomics of pyrophilous fungi reveals a link between fire events and developmental genes.</title>
        <authorList>
            <consortium name="DOE Joint Genome Institute"/>
            <person name="Steindorff A.S."/>
            <person name="Carver A."/>
            <person name="Calhoun S."/>
            <person name="Stillman K."/>
            <person name="Liu H."/>
            <person name="Lipzen A."/>
            <person name="Pangilinan J."/>
            <person name="Labutti K."/>
            <person name="Bruns T.D."/>
            <person name="Grigoriev I.V."/>
        </authorList>
    </citation>
    <scope>NUCLEOTIDE SEQUENCE [LARGE SCALE GENOMIC DNA]</scope>
    <source>
        <strain evidence="1 2">CBS 144469</strain>
    </source>
</reference>
<protein>
    <submittedName>
        <fullName evidence="1">Uncharacterized protein</fullName>
    </submittedName>
</protein>
<dbReference type="Proteomes" id="UP000521943">
    <property type="component" value="Unassembled WGS sequence"/>
</dbReference>
<dbReference type="AlphaFoldDB" id="A0A8H6HED9"/>
<dbReference type="OrthoDB" id="10430418at2759"/>
<gene>
    <name evidence="1" type="ORF">DFP72DRAFT_1078867</name>
</gene>
<name>A0A8H6HED9_9AGAR</name>
<sequence length="185" mass="20766">MFSVQRPPCSPISFTQKSSGGLGAELRSCRPEWKGITQRWVEALHMSREVAIEPTAQLRQFDQIVLEMVTSFIQCDEDCRDAITELEYFVVCSHHNRANELRHVLSNFTKDVQDFVARFNDNVSQKGVDIDSSSKQLSLDVDALQGEILGLNKKFREAAVALSGPVGPYLCGSWGVCAWLSTRRI</sequence>
<proteinExistence type="predicted"/>